<dbReference type="SUPFAM" id="SSF52821">
    <property type="entry name" value="Rhodanese/Cell cycle control phosphatase"/>
    <property type="match status" value="1"/>
</dbReference>
<sequence length="389" mass="41599">MTESLNRETWLASLRQQIAELSPADALSRQAQGALLIDVREDDERAAGTPVGAVGLSRGFLELRIEQIEPNRSRSILTLCGSGQRSLLAAEALLRMGYHHVSSVAGGMTRWKSDGLPIAAGELDADAAERYARQLRLPQVGQAGQQKLAQAKVALLGAGGLGAPVALYLAAAGVGLLTLVDDDRVERSNLHRQVIHADARVGMAKTESARLALAALNPRVQVEVRTERLQADNVERLLANHDVVVDGADNFPTRYLLAAATRRLMLPMVYGAVERFAGQVSVFDPRRNDSPCYRCLFPEPPSAAEAPNCSEAGVLGVLPGIIGLLQATEVLKLILGLGEPLVGRLLSFDALSMRFHEARLLRDPRCPGCGATAHFGGYEDIARLCAAAG</sequence>
<dbReference type="CDD" id="cd00757">
    <property type="entry name" value="ThiF_MoeB_HesA_family"/>
    <property type="match status" value="1"/>
</dbReference>
<feature type="domain" description="Rhodanese" evidence="14">
    <location>
        <begin position="30"/>
        <end position="120"/>
    </location>
</feature>
<dbReference type="OrthoDB" id="9804286at2"/>
<evidence type="ECO:0000313" key="15">
    <source>
        <dbReference type="EMBL" id="RDD81278.1"/>
    </source>
</evidence>
<dbReference type="PROSITE" id="PS50206">
    <property type="entry name" value="RHODANESE_3"/>
    <property type="match status" value="1"/>
</dbReference>
<organism evidence="15 16">
    <name type="scientific">Dyella tabacisoli</name>
    <dbReference type="NCBI Taxonomy" id="2282381"/>
    <lineage>
        <taxon>Bacteria</taxon>
        <taxon>Pseudomonadati</taxon>
        <taxon>Pseudomonadota</taxon>
        <taxon>Gammaproteobacteria</taxon>
        <taxon>Lysobacterales</taxon>
        <taxon>Rhodanobacteraceae</taxon>
        <taxon>Dyella</taxon>
    </lineage>
</organism>
<dbReference type="Gene3D" id="3.40.250.10">
    <property type="entry name" value="Rhodanese-like domain"/>
    <property type="match status" value="1"/>
</dbReference>
<proteinExistence type="inferred from homology"/>
<comment type="subunit">
    <text evidence="8">Homodimer. Forms a stable heterotetrameric complex of 2 MoeB and 2 MoaD during adenylation of MoaD.</text>
</comment>
<comment type="function">
    <text evidence="7">Catalyzes the adenylation by ATP of the carboxyl group of the C-terminal glycine of sulfur carrier protein MoaD.</text>
</comment>
<dbReference type="NCBIfam" id="NF004281">
    <property type="entry name" value="PRK05690.1"/>
    <property type="match status" value="1"/>
</dbReference>
<evidence type="ECO:0000256" key="8">
    <source>
        <dbReference type="ARBA" id="ARBA00063809"/>
    </source>
</evidence>
<dbReference type="InterPro" id="IPR045886">
    <property type="entry name" value="ThiF/MoeB/HesA"/>
</dbReference>
<dbReference type="EC" id="2.7.7.80" evidence="9"/>
<dbReference type="Proteomes" id="UP000253782">
    <property type="component" value="Unassembled WGS sequence"/>
</dbReference>
<dbReference type="SMART" id="SM00450">
    <property type="entry name" value="RHOD"/>
    <property type="match status" value="1"/>
</dbReference>
<dbReference type="RefSeq" id="WP_114845991.1">
    <property type="nucleotide sequence ID" value="NZ_JBHSPE010000020.1"/>
</dbReference>
<evidence type="ECO:0000256" key="12">
    <source>
        <dbReference type="ARBA" id="ARBA00075328"/>
    </source>
</evidence>
<dbReference type="FunFam" id="3.40.50.720:FF:000033">
    <property type="entry name" value="Adenylyltransferase and sulfurtransferase MOCS3"/>
    <property type="match status" value="1"/>
</dbReference>
<evidence type="ECO:0000256" key="6">
    <source>
        <dbReference type="ARBA" id="ARBA00052218"/>
    </source>
</evidence>
<dbReference type="PANTHER" id="PTHR10953:SF102">
    <property type="entry name" value="ADENYLYLTRANSFERASE AND SULFURTRANSFERASE MOCS3"/>
    <property type="match status" value="1"/>
</dbReference>
<evidence type="ECO:0000256" key="3">
    <source>
        <dbReference type="ARBA" id="ARBA00022679"/>
    </source>
</evidence>
<comment type="pathway">
    <text evidence="1">Cofactor biosynthesis; molybdopterin biosynthesis.</text>
</comment>
<protein>
    <recommendedName>
        <fullName evidence="10">Molybdopterin-synthase adenylyltransferase</fullName>
        <ecNumber evidence="9">2.7.7.80</ecNumber>
    </recommendedName>
    <alternativeName>
        <fullName evidence="13">MoaD protein adenylase</fullName>
    </alternativeName>
    <alternativeName>
        <fullName evidence="11">Molybdopterin-converting factor subunit 1 adenylase</fullName>
    </alternativeName>
    <alternativeName>
        <fullName evidence="12">Sulfur carrier protein MoaD adenylyltransferase</fullName>
    </alternativeName>
</protein>
<dbReference type="GO" id="GO:0005524">
    <property type="term" value="F:ATP binding"/>
    <property type="evidence" value="ECO:0007669"/>
    <property type="project" value="UniProtKB-KW"/>
</dbReference>
<comment type="catalytic activity">
    <reaction evidence="6">
        <text>[molybdopterin-synthase sulfur-carrier protein]-C-terminal Gly-Gly + ATP + H(+) = [molybdopterin-synthase sulfur-carrier protein]-C-terminal Gly-Gly-AMP + diphosphate</text>
        <dbReference type="Rhea" id="RHEA:43616"/>
        <dbReference type="Rhea" id="RHEA-COMP:12159"/>
        <dbReference type="Rhea" id="RHEA-COMP:12202"/>
        <dbReference type="ChEBI" id="CHEBI:15378"/>
        <dbReference type="ChEBI" id="CHEBI:30616"/>
        <dbReference type="ChEBI" id="CHEBI:33019"/>
        <dbReference type="ChEBI" id="CHEBI:90618"/>
        <dbReference type="ChEBI" id="CHEBI:90778"/>
        <dbReference type="EC" id="2.7.7.80"/>
    </reaction>
</comment>
<evidence type="ECO:0000256" key="11">
    <source>
        <dbReference type="ARBA" id="ARBA00075110"/>
    </source>
</evidence>
<dbReference type="Gene3D" id="3.40.50.720">
    <property type="entry name" value="NAD(P)-binding Rossmann-like Domain"/>
    <property type="match status" value="1"/>
</dbReference>
<reference evidence="15 16" key="1">
    <citation type="submission" date="2018-07" db="EMBL/GenBank/DDBJ databases">
        <title>Dyella tabacisoli L4-6T, whole genome shotgun sequence.</title>
        <authorList>
            <person name="Zhou X.-K."/>
            <person name="Li W.-J."/>
            <person name="Duan Y.-Q."/>
        </authorList>
    </citation>
    <scope>NUCLEOTIDE SEQUENCE [LARGE SCALE GENOMIC DNA]</scope>
    <source>
        <strain evidence="15 16">L4-6</strain>
    </source>
</reference>
<evidence type="ECO:0000256" key="5">
    <source>
        <dbReference type="ARBA" id="ARBA00022840"/>
    </source>
</evidence>
<dbReference type="InterPro" id="IPR001763">
    <property type="entry name" value="Rhodanese-like_dom"/>
</dbReference>
<evidence type="ECO:0000313" key="16">
    <source>
        <dbReference type="Proteomes" id="UP000253782"/>
    </source>
</evidence>
<dbReference type="InterPro" id="IPR036873">
    <property type="entry name" value="Rhodanese-like_dom_sf"/>
</dbReference>
<dbReference type="EMBL" id="QQAH01000011">
    <property type="protein sequence ID" value="RDD81278.1"/>
    <property type="molecule type" value="Genomic_DNA"/>
</dbReference>
<comment type="caution">
    <text evidence="15">The sequence shown here is derived from an EMBL/GenBank/DDBJ whole genome shotgun (WGS) entry which is preliminary data.</text>
</comment>
<evidence type="ECO:0000259" key="14">
    <source>
        <dbReference type="PROSITE" id="PS50206"/>
    </source>
</evidence>
<dbReference type="GO" id="GO:0005829">
    <property type="term" value="C:cytosol"/>
    <property type="evidence" value="ECO:0007669"/>
    <property type="project" value="TreeGrafter"/>
</dbReference>
<keyword evidence="16" id="KW-1185">Reference proteome</keyword>
<keyword evidence="5" id="KW-0067">ATP-binding</keyword>
<dbReference type="CDD" id="cd00158">
    <property type="entry name" value="RHOD"/>
    <property type="match status" value="1"/>
</dbReference>
<gene>
    <name evidence="15" type="primary">moeB</name>
    <name evidence="15" type="ORF">DVJ77_13270</name>
</gene>
<evidence type="ECO:0000256" key="4">
    <source>
        <dbReference type="ARBA" id="ARBA00022741"/>
    </source>
</evidence>
<keyword evidence="15" id="KW-0548">Nucleotidyltransferase</keyword>
<dbReference type="AlphaFoldDB" id="A0A369UNI4"/>
<dbReference type="NCBIfam" id="NF006444">
    <property type="entry name" value="PRK08762.1"/>
    <property type="match status" value="1"/>
</dbReference>
<dbReference type="GO" id="GO:0061605">
    <property type="term" value="F:molybdopterin-synthase adenylyltransferase activity"/>
    <property type="evidence" value="ECO:0007669"/>
    <property type="project" value="UniProtKB-EC"/>
</dbReference>
<dbReference type="GO" id="GO:0008146">
    <property type="term" value="F:sulfotransferase activity"/>
    <property type="evidence" value="ECO:0007669"/>
    <property type="project" value="TreeGrafter"/>
</dbReference>
<evidence type="ECO:0000256" key="9">
    <source>
        <dbReference type="ARBA" id="ARBA00066884"/>
    </source>
</evidence>
<keyword evidence="4" id="KW-0547">Nucleotide-binding</keyword>
<dbReference type="PANTHER" id="PTHR10953">
    <property type="entry name" value="UBIQUITIN-ACTIVATING ENZYME E1"/>
    <property type="match status" value="1"/>
</dbReference>
<evidence type="ECO:0000256" key="2">
    <source>
        <dbReference type="ARBA" id="ARBA00009919"/>
    </source>
</evidence>
<evidence type="ECO:0000256" key="10">
    <source>
        <dbReference type="ARBA" id="ARBA00073635"/>
    </source>
</evidence>
<dbReference type="GO" id="GO:0004792">
    <property type="term" value="F:thiosulfate-cyanide sulfurtransferase activity"/>
    <property type="evidence" value="ECO:0007669"/>
    <property type="project" value="TreeGrafter"/>
</dbReference>
<evidence type="ECO:0000256" key="13">
    <source>
        <dbReference type="ARBA" id="ARBA00078531"/>
    </source>
</evidence>
<dbReference type="SUPFAM" id="SSF69572">
    <property type="entry name" value="Activating enzymes of the ubiquitin-like proteins"/>
    <property type="match status" value="1"/>
</dbReference>
<comment type="similarity">
    <text evidence="2">Belongs to the HesA/MoeB/ThiF family.</text>
</comment>
<dbReference type="Pfam" id="PF00581">
    <property type="entry name" value="Rhodanese"/>
    <property type="match status" value="1"/>
</dbReference>
<evidence type="ECO:0000256" key="7">
    <source>
        <dbReference type="ARBA" id="ARBA00055169"/>
    </source>
</evidence>
<keyword evidence="3 15" id="KW-0808">Transferase</keyword>
<evidence type="ECO:0000256" key="1">
    <source>
        <dbReference type="ARBA" id="ARBA00005046"/>
    </source>
</evidence>
<accession>A0A369UNI4</accession>
<name>A0A369UNI4_9GAMM</name>
<dbReference type="Pfam" id="PF00899">
    <property type="entry name" value="ThiF"/>
    <property type="match status" value="1"/>
</dbReference>
<dbReference type="InterPro" id="IPR000594">
    <property type="entry name" value="ThiF_NAD_FAD-bd"/>
</dbReference>
<dbReference type="GO" id="GO:0008641">
    <property type="term" value="F:ubiquitin-like modifier activating enzyme activity"/>
    <property type="evidence" value="ECO:0007669"/>
    <property type="project" value="InterPro"/>
</dbReference>
<dbReference type="InterPro" id="IPR035985">
    <property type="entry name" value="Ubiquitin-activating_enz"/>
</dbReference>